<feature type="binding site" evidence="20">
    <location>
        <position position="309"/>
    </location>
    <ligand>
        <name>UDP-N-acetyl-alpha-D-glucosamine</name>
        <dbReference type="ChEBI" id="CHEBI:57705"/>
    </ligand>
</feature>
<feature type="binding site" evidence="20">
    <location>
        <begin position="87"/>
        <end position="88"/>
    </location>
    <ligand>
        <name>UDP-N-acetyl-alpha-D-glucosamine</name>
        <dbReference type="ChEBI" id="CHEBI:57705"/>
    </ligand>
</feature>
<feature type="binding site" evidence="20">
    <location>
        <position position="401"/>
    </location>
    <ligand>
        <name>acetyl-CoA</name>
        <dbReference type="ChEBI" id="CHEBI:57288"/>
    </ligand>
</feature>
<dbReference type="InterPro" id="IPR029044">
    <property type="entry name" value="Nucleotide-diphossugar_trans"/>
</dbReference>
<dbReference type="GO" id="GO:0005737">
    <property type="term" value="C:cytoplasm"/>
    <property type="evidence" value="ECO:0007669"/>
    <property type="project" value="UniProtKB-SubCell"/>
</dbReference>
<dbReference type="GO" id="GO:0006048">
    <property type="term" value="P:UDP-N-acetylglucosamine biosynthetic process"/>
    <property type="evidence" value="ECO:0007669"/>
    <property type="project" value="InterPro"/>
</dbReference>
<dbReference type="AlphaFoldDB" id="A0A9D1FJ42"/>
<comment type="subcellular location">
    <subcellularLocation>
        <location evidence="1 20">Cytoplasm</location>
    </subcellularLocation>
</comment>
<evidence type="ECO:0000256" key="20">
    <source>
        <dbReference type="HAMAP-Rule" id="MF_01631"/>
    </source>
</evidence>
<feature type="binding site" evidence="20">
    <location>
        <position position="327"/>
    </location>
    <ligand>
        <name>UDP-N-acetyl-alpha-D-glucosamine</name>
        <dbReference type="ChEBI" id="CHEBI:57705"/>
    </ligand>
</feature>
<keyword evidence="6 20" id="KW-0963">Cytoplasm</keyword>
<evidence type="ECO:0000256" key="2">
    <source>
        <dbReference type="ARBA" id="ARBA00005166"/>
    </source>
</evidence>
<dbReference type="EC" id="2.3.1.157" evidence="20"/>
<feature type="binding site" evidence="20">
    <location>
        <position position="82"/>
    </location>
    <ligand>
        <name>UDP-N-acetyl-alpha-D-glucosamine</name>
        <dbReference type="ChEBI" id="CHEBI:57705"/>
    </ligand>
</feature>
<feature type="binding site" evidence="20">
    <location>
        <position position="179"/>
    </location>
    <ligand>
        <name>UDP-N-acetyl-alpha-D-glucosamine</name>
        <dbReference type="ChEBI" id="CHEBI:57705"/>
    </ligand>
</feature>
<dbReference type="Proteomes" id="UP000886865">
    <property type="component" value="Unassembled WGS sequence"/>
</dbReference>
<keyword evidence="7 20" id="KW-0808">Transferase</keyword>
<feature type="domain" description="Nucleotidyl transferase" evidence="21">
    <location>
        <begin position="9"/>
        <end position="227"/>
    </location>
</feature>
<dbReference type="HAMAP" id="MF_01631">
    <property type="entry name" value="GlmU"/>
    <property type="match status" value="1"/>
</dbReference>
<feature type="binding site" evidence="20">
    <location>
        <position position="418"/>
    </location>
    <ligand>
        <name>acetyl-CoA</name>
        <dbReference type="ChEBI" id="CHEBI:57288"/>
    </ligand>
</feature>
<dbReference type="GO" id="GO:0009245">
    <property type="term" value="P:lipid A biosynthetic process"/>
    <property type="evidence" value="ECO:0007669"/>
    <property type="project" value="UniProtKB-UniRule"/>
</dbReference>
<comment type="similarity">
    <text evidence="5 20">In the N-terminal section; belongs to the N-acetylglucosamine-1-phosphate uridyltransferase family.</text>
</comment>
<accession>A0A9D1FJ42</accession>
<evidence type="ECO:0000256" key="14">
    <source>
        <dbReference type="ARBA" id="ARBA00023268"/>
    </source>
</evidence>
<dbReference type="CDD" id="cd02540">
    <property type="entry name" value="GT2_GlmU_N_bac"/>
    <property type="match status" value="1"/>
</dbReference>
<comment type="function">
    <text evidence="19 20">Catalyzes the last two sequential reactions in the de novo biosynthetic pathway for UDP-N-acetylglucosamine (UDP-GlcNAc). The C-terminal domain catalyzes the transfer of acetyl group from acetyl coenzyme A to glucosamine-1-phosphate (GlcN-1-P) to produce N-acetylglucosamine-1-phosphate (GlcNAc-1-P), which is converted into UDP-GlcNAc by the transfer of uridine 5-monophosphate (from uridine 5-triphosphate), a reaction catalyzed by the N-terminal domain.</text>
</comment>
<feature type="binding site" evidence="20">
    <location>
        <position position="164"/>
    </location>
    <ligand>
        <name>UDP-N-acetyl-alpha-D-glucosamine</name>
        <dbReference type="ChEBI" id="CHEBI:57705"/>
    </ligand>
</feature>
<feature type="active site" description="Proton acceptor" evidence="20">
    <location>
        <position position="339"/>
    </location>
</feature>
<dbReference type="EC" id="2.7.7.23" evidence="20"/>
<dbReference type="InterPro" id="IPR050065">
    <property type="entry name" value="GlmU-like"/>
</dbReference>
<evidence type="ECO:0000256" key="18">
    <source>
        <dbReference type="ARBA" id="ARBA00048493"/>
    </source>
</evidence>
<comment type="cofactor">
    <cofactor evidence="20">
        <name>Mg(2+)</name>
        <dbReference type="ChEBI" id="CHEBI:18420"/>
    </cofactor>
    <text evidence="20">Binds 1 Mg(2+) ion per subunit.</text>
</comment>
<reference evidence="22" key="1">
    <citation type="submission" date="2020-10" db="EMBL/GenBank/DDBJ databases">
        <authorList>
            <person name="Gilroy R."/>
        </authorList>
    </citation>
    <scope>NUCLEOTIDE SEQUENCE</scope>
    <source>
        <strain evidence="22">CHK152-2871</strain>
    </source>
</reference>
<evidence type="ECO:0000256" key="1">
    <source>
        <dbReference type="ARBA" id="ARBA00004496"/>
    </source>
</evidence>
<comment type="catalytic activity">
    <reaction evidence="17 20">
        <text>alpha-D-glucosamine 1-phosphate + acetyl-CoA = N-acetyl-alpha-D-glucosamine 1-phosphate + CoA + H(+)</text>
        <dbReference type="Rhea" id="RHEA:13725"/>
        <dbReference type="ChEBI" id="CHEBI:15378"/>
        <dbReference type="ChEBI" id="CHEBI:57287"/>
        <dbReference type="ChEBI" id="CHEBI:57288"/>
        <dbReference type="ChEBI" id="CHEBI:57776"/>
        <dbReference type="ChEBI" id="CHEBI:58516"/>
        <dbReference type="EC" id="2.3.1.157"/>
    </reaction>
</comment>
<evidence type="ECO:0000256" key="7">
    <source>
        <dbReference type="ARBA" id="ARBA00022679"/>
    </source>
</evidence>
<dbReference type="InterPro" id="IPR001451">
    <property type="entry name" value="Hexapep"/>
</dbReference>
<comment type="similarity">
    <text evidence="4 20">In the C-terminal section; belongs to the transferase hexapeptide repeat family.</text>
</comment>
<dbReference type="Gene3D" id="3.90.550.10">
    <property type="entry name" value="Spore Coat Polysaccharide Biosynthesis Protein SpsA, Chain A"/>
    <property type="match status" value="1"/>
</dbReference>
<feature type="region of interest" description="Linker" evidence="20">
    <location>
        <begin position="240"/>
        <end position="260"/>
    </location>
</feature>
<keyword evidence="13 20" id="KW-0573">Peptidoglycan synthesis</keyword>
<evidence type="ECO:0000256" key="15">
    <source>
        <dbReference type="ARBA" id="ARBA00023315"/>
    </source>
</evidence>
<dbReference type="GO" id="GO:0009252">
    <property type="term" value="P:peptidoglycan biosynthetic process"/>
    <property type="evidence" value="ECO:0007669"/>
    <property type="project" value="UniProtKB-UniRule"/>
</dbReference>
<comment type="caution">
    <text evidence="22">The sequence shown here is derived from an EMBL/GenBank/DDBJ whole genome shotgun (WGS) entry which is preliminary data.</text>
</comment>
<feature type="binding site" evidence="20">
    <location>
        <position position="112"/>
    </location>
    <ligand>
        <name>Mg(2+)</name>
        <dbReference type="ChEBI" id="CHEBI:18420"/>
    </ligand>
</feature>
<dbReference type="PANTHER" id="PTHR43584">
    <property type="entry name" value="NUCLEOTIDYL TRANSFERASE"/>
    <property type="match status" value="1"/>
</dbReference>
<evidence type="ECO:0000256" key="17">
    <source>
        <dbReference type="ARBA" id="ARBA00048247"/>
    </source>
</evidence>
<feature type="region of interest" description="N-acetyltransferase" evidence="20">
    <location>
        <begin position="261"/>
        <end position="440"/>
    </location>
</feature>
<feature type="binding site" evidence="20">
    <location>
        <position position="237"/>
    </location>
    <ligand>
        <name>UDP-N-acetyl-alpha-D-glucosamine</name>
        <dbReference type="ChEBI" id="CHEBI:57705"/>
    </ligand>
</feature>
<dbReference type="SUPFAM" id="SSF53448">
    <property type="entry name" value="Nucleotide-diphospho-sugar transferases"/>
    <property type="match status" value="1"/>
</dbReference>
<dbReference type="SUPFAM" id="SSF51161">
    <property type="entry name" value="Trimeric LpxA-like enzymes"/>
    <property type="match status" value="1"/>
</dbReference>
<dbReference type="GO" id="GO:0000287">
    <property type="term" value="F:magnesium ion binding"/>
    <property type="evidence" value="ECO:0007669"/>
    <property type="project" value="UniProtKB-UniRule"/>
</dbReference>
<comment type="subunit">
    <text evidence="20">Homotrimer.</text>
</comment>
<dbReference type="GO" id="GO:0071555">
    <property type="term" value="P:cell wall organization"/>
    <property type="evidence" value="ECO:0007669"/>
    <property type="project" value="UniProtKB-KW"/>
</dbReference>
<evidence type="ECO:0000256" key="12">
    <source>
        <dbReference type="ARBA" id="ARBA00022960"/>
    </source>
</evidence>
<evidence type="ECO:0000256" key="13">
    <source>
        <dbReference type="ARBA" id="ARBA00022984"/>
    </source>
</evidence>
<feature type="binding site" evidence="20">
    <location>
        <position position="342"/>
    </location>
    <ligand>
        <name>UDP-N-acetyl-alpha-D-glucosamine</name>
        <dbReference type="ChEBI" id="CHEBI:57705"/>
    </ligand>
</feature>
<comment type="pathway">
    <text evidence="2 20">Nucleotide-sugar biosynthesis; UDP-N-acetyl-alpha-D-glucosamine biosynthesis; N-acetyl-alpha-D-glucosamine 1-phosphate from alpha-D-glucosamine 6-phosphate (route II): step 2/2.</text>
</comment>
<dbReference type="PANTHER" id="PTHR43584:SF3">
    <property type="entry name" value="BIFUNCTIONAL PROTEIN GLMU"/>
    <property type="match status" value="1"/>
</dbReference>
<evidence type="ECO:0000256" key="6">
    <source>
        <dbReference type="ARBA" id="ARBA00022490"/>
    </source>
</evidence>
<evidence type="ECO:0000259" key="21">
    <source>
        <dbReference type="Pfam" id="PF00483"/>
    </source>
</evidence>
<evidence type="ECO:0000256" key="3">
    <source>
        <dbReference type="ARBA" id="ARBA00005208"/>
    </source>
</evidence>
<feature type="binding site" evidence="20">
    <location>
        <position position="356"/>
    </location>
    <ligand>
        <name>acetyl-CoA</name>
        <dbReference type="ChEBI" id="CHEBI:57288"/>
    </ligand>
</feature>
<protein>
    <recommendedName>
        <fullName evidence="20">Bifunctional protein GlmU</fullName>
    </recommendedName>
    <domain>
        <recommendedName>
            <fullName evidence="20">UDP-N-acetylglucosamine pyrophosphorylase</fullName>
            <ecNumber evidence="20">2.7.7.23</ecNumber>
        </recommendedName>
        <alternativeName>
            <fullName evidence="20">N-acetylglucosamine-1-phosphate uridyltransferase</fullName>
        </alternativeName>
    </domain>
    <domain>
        <recommendedName>
            <fullName evidence="20">Glucosamine-1-phosphate N-acetyltransferase</fullName>
            <ecNumber evidence="20">2.3.1.157</ecNumber>
        </recommendedName>
    </domain>
</protein>
<dbReference type="EMBL" id="DVJQ01000053">
    <property type="protein sequence ID" value="HIS74659.1"/>
    <property type="molecule type" value="Genomic_DNA"/>
</dbReference>
<feature type="binding site" evidence="20">
    <location>
        <position position="237"/>
    </location>
    <ligand>
        <name>Mg(2+)</name>
        <dbReference type="ChEBI" id="CHEBI:18420"/>
    </ligand>
</feature>
<comment type="pathway">
    <text evidence="20">Bacterial outer membrane biogenesis; LPS lipid A biosynthesis.</text>
</comment>
<comment type="catalytic activity">
    <reaction evidence="18 20">
        <text>N-acetyl-alpha-D-glucosamine 1-phosphate + UTP + H(+) = UDP-N-acetyl-alpha-D-glucosamine + diphosphate</text>
        <dbReference type="Rhea" id="RHEA:13509"/>
        <dbReference type="ChEBI" id="CHEBI:15378"/>
        <dbReference type="ChEBI" id="CHEBI:33019"/>
        <dbReference type="ChEBI" id="CHEBI:46398"/>
        <dbReference type="ChEBI" id="CHEBI:57705"/>
        <dbReference type="ChEBI" id="CHEBI:57776"/>
        <dbReference type="EC" id="2.7.7.23"/>
    </reaction>
</comment>
<keyword evidence="16 20" id="KW-0961">Cell wall biogenesis/degradation</keyword>
<dbReference type="Pfam" id="PF00132">
    <property type="entry name" value="Hexapep"/>
    <property type="match status" value="2"/>
</dbReference>
<keyword evidence="8 20" id="KW-0548">Nucleotidyltransferase</keyword>
<dbReference type="Pfam" id="PF00483">
    <property type="entry name" value="NTP_transferase"/>
    <property type="match status" value="1"/>
</dbReference>
<sequence length="440" mass="47820">MLNGKTSFKAVILAAGKGTRMKSSKPKVLHEIFSKPLVGWVVDAINDIYPQNNTQSIVVVGHGANEVENYLKKYENVTCALQKEQLGTGHAVSMAAAVLKDFCGTLLITCGDTPLLKASTMRAMVEYHLEHNADVTVMSAIFENPYGYGRIVRAQDGSIEAIVEQKDANNEQKAIKEINAGVYCLKWESVKDAFGELKNNNSQGEYYLTDIVCWAKEKSKKAVSFVIKNPDETLGINSRSQLAQATLIMKNEKLDELMETGVTIVDPLSTSISPDTQIGADTVIYPNTYINGKNKIGSNCKIGPFSHFRGNVEVGDYSKIGNFVELKNAKIGSHTNVSHLSYVGDATLGSNVNIGAGTIFANYNSITKEKKRSILQDGVSVGSNTVIVAPVELGENVFVGAGSVITKNVGDNSLALCRTPQKEYPDWVEKQKKLLNKGDN</sequence>
<dbReference type="InterPro" id="IPR011004">
    <property type="entry name" value="Trimer_LpxA-like_sf"/>
</dbReference>
<comment type="pathway">
    <text evidence="3 20">Nucleotide-sugar biosynthesis; UDP-N-acetyl-alpha-D-glucosamine biosynthesis; UDP-N-acetyl-alpha-D-glucosamine from N-acetyl-alpha-D-glucosamine 1-phosphate: step 1/1.</text>
</comment>
<evidence type="ECO:0000256" key="10">
    <source>
        <dbReference type="ARBA" id="ARBA00022737"/>
    </source>
</evidence>
<gene>
    <name evidence="20" type="primary">glmU</name>
    <name evidence="22" type="ORF">IAA86_06535</name>
</gene>
<evidence type="ECO:0000256" key="8">
    <source>
        <dbReference type="ARBA" id="ARBA00022695"/>
    </source>
</evidence>
<keyword evidence="11 20" id="KW-0460">Magnesium</keyword>
<keyword evidence="12 20" id="KW-0133">Cell shape</keyword>
<keyword evidence="15 20" id="KW-0012">Acyltransferase</keyword>
<feature type="binding site" evidence="20">
    <location>
        <position position="149"/>
    </location>
    <ligand>
        <name>UDP-N-acetyl-alpha-D-glucosamine</name>
        <dbReference type="ChEBI" id="CHEBI:57705"/>
    </ligand>
</feature>
<evidence type="ECO:0000256" key="5">
    <source>
        <dbReference type="ARBA" id="ARBA00007947"/>
    </source>
</evidence>
<evidence type="ECO:0000256" key="4">
    <source>
        <dbReference type="ARBA" id="ARBA00007707"/>
    </source>
</evidence>
<feature type="binding site" evidence="20">
    <location>
        <position position="353"/>
    </location>
    <ligand>
        <name>UDP-N-acetyl-alpha-D-glucosamine</name>
        <dbReference type="ChEBI" id="CHEBI:57705"/>
    </ligand>
</feature>
<organism evidence="22 23">
    <name type="scientific">Candidatus Galligastranaerophilus intestinavium</name>
    <dbReference type="NCBI Taxonomy" id="2840836"/>
    <lineage>
        <taxon>Bacteria</taxon>
        <taxon>Candidatus Galligastranaerophilus</taxon>
    </lineage>
</organism>
<keyword evidence="9 20" id="KW-0479">Metal-binding</keyword>
<feature type="binding site" evidence="20">
    <location>
        <position position="383"/>
    </location>
    <ligand>
        <name>acetyl-CoA</name>
        <dbReference type="ChEBI" id="CHEBI:57288"/>
    </ligand>
</feature>
<dbReference type="GO" id="GO:0019134">
    <property type="term" value="F:glucosamine-1-phosphate N-acetyltransferase activity"/>
    <property type="evidence" value="ECO:0007669"/>
    <property type="project" value="UniProtKB-UniRule"/>
</dbReference>
<dbReference type="InterPro" id="IPR005835">
    <property type="entry name" value="NTP_transferase_dom"/>
</dbReference>
<evidence type="ECO:0000256" key="9">
    <source>
        <dbReference type="ARBA" id="ARBA00022723"/>
    </source>
</evidence>
<dbReference type="GO" id="GO:0003977">
    <property type="term" value="F:UDP-N-acetylglucosamine diphosphorylase activity"/>
    <property type="evidence" value="ECO:0007669"/>
    <property type="project" value="UniProtKB-UniRule"/>
</dbReference>
<evidence type="ECO:0000256" key="16">
    <source>
        <dbReference type="ARBA" id="ARBA00023316"/>
    </source>
</evidence>
<keyword evidence="14 20" id="KW-0511">Multifunctional enzyme</keyword>
<keyword evidence="10 20" id="KW-0677">Repeat</keyword>
<evidence type="ECO:0000256" key="19">
    <source>
        <dbReference type="ARBA" id="ARBA00049628"/>
    </source>
</evidence>
<dbReference type="GO" id="GO:0008360">
    <property type="term" value="P:regulation of cell shape"/>
    <property type="evidence" value="ECO:0007669"/>
    <property type="project" value="UniProtKB-KW"/>
</dbReference>
<feature type="binding site" evidence="20">
    <location>
        <begin position="13"/>
        <end position="16"/>
    </location>
    <ligand>
        <name>UDP-N-acetyl-alpha-D-glucosamine</name>
        <dbReference type="ChEBI" id="CHEBI:57705"/>
    </ligand>
</feature>
<evidence type="ECO:0000313" key="22">
    <source>
        <dbReference type="EMBL" id="HIS74659.1"/>
    </source>
</evidence>
<proteinExistence type="inferred from homology"/>
<feature type="binding site" evidence="20">
    <location>
        <begin position="362"/>
        <end position="363"/>
    </location>
    <ligand>
        <name>acetyl-CoA</name>
        <dbReference type="ChEBI" id="CHEBI:57288"/>
    </ligand>
</feature>
<dbReference type="InterPro" id="IPR005882">
    <property type="entry name" value="Bifunctional_GlmU"/>
</dbReference>
<name>A0A9D1FJ42_9BACT</name>
<reference evidence="22" key="2">
    <citation type="journal article" date="2021" name="PeerJ">
        <title>Extensive microbial diversity within the chicken gut microbiome revealed by metagenomics and culture.</title>
        <authorList>
            <person name="Gilroy R."/>
            <person name="Ravi A."/>
            <person name="Getino M."/>
            <person name="Pursley I."/>
            <person name="Horton D.L."/>
            <person name="Alikhan N.F."/>
            <person name="Baker D."/>
            <person name="Gharbi K."/>
            <person name="Hall N."/>
            <person name="Watson M."/>
            <person name="Adriaenssens E.M."/>
            <person name="Foster-Nyarko E."/>
            <person name="Jarju S."/>
            <person name="Secka A."/>
            <person name="Antonio M."/>
            <person name="Oren A."/>
            <person name="Chaudhuri R.R."/>
            <person name="La Ragione R."/>
            <person name="Hildebrand F."/>
            <person name="Pallen M.J."/>
        </authorList>
    </citation>
    <scope>NUCLEOTIDE SEQUENCE</scope>
    <source>
        <strain evidence="22">CHK152-2871</strain>
    </source>
</reference>
<dbReference type="GO" id="GO:0000902">
    <property type="term" value="P:cell morphogenesis"/>
    <property type="evidence" value="ECO:0007669"/>
    <property type="project" value="UniProtKB-UniRule"/>
</dbReference>
<dbReference type="Gene3D" id="2.160.10.10">
    <property type="entry name" value="Hexapeptide repeat proteins"/>
    <property type="match status" value="1"/>
</dbReference>
<dbReference type="GO" id="GO:0016020">
    <property type="term" value="C:membrane"/>
    <property type="evidence" value="ECO:0007669"/>
    <property type="project" value="GOC"/>
</dbReference>
<feature type="binding site" evidence="20">
    <location>
        <position position="27"/>
    </location>
    <ligand>
        <name>UDP-N-acetyl-alpha-D-glucosamine</name>
        <dbReference type="ChEBI" id="CHEBI:57705"/>
    </ligand>
</feature>
<feature type="region of interest" description="Pyrophosphorylase" evidence="20">
    <location>
        <begin position="1"/>
        <end position="239"/>
    </location>
</feature>
<comment type="caution">
    <text evidence="20">Lacks conserved residue(s) required for the propagation of feature annotation.</text>
</comment>
<evidence type="ECO:0000313" key="23">
    <source>
        <dbReference type="Proteomes" id="UP000886865"/>
    </source>
</evidence>
<evidence type="ECO:0000256" key="11">
    <source>
        <dbReference type="ARBA" id="ARBA00022842"/>
    </source>
</evidence>
<dbReference type="InterPro" id="IPR018357">
    <property type="entry name" value="Hexapep_transf_CS"/>
</dbReference>
<dbReference type="PROSITE" id="PS00101">
    <property type="entry name" value="HEXAPEP_TRANSFERASES"/>
    <property type="match status" value="1"/>
</dbReference>